<evidence type="ECO:0000313" key="11">
    <source>
        <dbReference type="Proteomes" id="UP001518989"/>
    </source>
</evidence>
<keyword evidence="11" id="KW-1185">Reference proteome</keyword>
<dbReference type="InterPro" id="IPR004659">
    <property type="entry name" value="RNase_E/G"/>
</dbReference>
<proteinExistence type="predicted"/>
<keyword evidence="4" id="KW-0255">Endonuclease</keyword>
<comment type="cofactor">
    <cofactor evidence="1">
        <name>Mg(2+)</name>
        <dbReference type="ChEBI" id="CHEBI:18420"/>
    </cofactor>
</comment>
<evidence type="ECO:0000256" key="5">
    <source>
        <dbReference type="ARBA" id="ARBA00022801"/>
    </source>
</evidence>
<keyword evidence="3" id="KW-0479">Metal-binding</keyword>
<dbReference type="PANTHER" id="PTHR30001">
    <property type="entry name" value="RIBONUCLEASE"/>
    <property type="match status" value="1"/>
</dbReference>
<feature type="region of interest" description="Disordered" evidence="8">
    <location>
        <begin position="90"/>
        <end position="121"/>
    </location>
</feature>
<feature type="domain" description="RNA-binding protein AU-1/Ribonuclease E/G" evidence="9">
    <location>
        <begin position="161"/>
        <end position="285"/>
    </location>
</feature>
<keyword evidence="5" id="KW-0378">Hydrolase</keyword>
<dbReference type="InterPro" id="IPR019307">
    <property type="entry name" value="RNA-bd_AU-1/RNase_E/G"/>
</dbReference>
<dbReference type="EMBL" id="JACTNG010000001">
    <property type="protein sequence ID" value="MBO1077691.1"/>
    <property type="molecule type" value="Genomic_DNA"/>
</dbReference>
<evidence type="ECO:0000256" key="4">
    <source>
        <dbReference type="ARBA" id="ARBA00022759"/>
    </source>
</evidence>
<keyword evidence="2" id="KW-0540">Nuclease</keyword>
<evidence type="ECO:0000256" key="8">
    <source>
        <dbReference type="SAM" id="MobiDB-lite"/>
    </source>
</evidence>
<name>A0ABS3KMX2_9PROT</name>
<accession>A0ABS3KMX2</accession>
<dbReference type="Pfam" id="PF10150">
    <property type="entry name" value="RNase_E_G"/>
    <property type="match status" value="1"/>
</dbReference>
<protein>
    <submittedName>
        <fullName evidence="10">Ribonuclease E/G</fullName>
    </submittedName>
</protein>
<reference evidence="10 11" key="1">
    <citation type="submission" date="2020-09" db="EMBL/GenBank/DDBJ databases">
        <title>Roseomonas.</title>
        <authorList>
            <person name="Zhu W."/>
        </authorList>
    </citation>
    <scope>NUCLEOTIDE SEQUENCE [LARGE SCALE GENOMIC DNA]</scope>
    <source>
        <strain evidence="10 11">573</strain>
    </source>
</reference>
<dbReference type="Proteomes" id="UP001518989">
    <property type="component" value="Unassembled WGS sequence"/>
</dbReference>
<comment type="caution">
    <text evidence="10">The sequence shown here is derived from an EMBL/GenBank/DDBJ whole genome shotgun (WGS) entry which is preliminary data.</text>
</comment>
<evidence type="ECO:0000313" key="10">
    <source>
        <dbReference type="EMBL" id="MBO1077691.1"/>
    </source>
</evidence>
<keyword evidence="6" id="KW-0460">Magnesium</keyword>
<sequence length="367" mass="37798">MAAPLILVSASPGEQRTALWRDGRLDAAFVERPSRPEGLGDLHVGRLNARAPAMAGAFVALVGDDTGFLPDSEGAKGRTEGEWLRVAVTRAAQGGKGPRLSLRPPPEPVSGPPRLLSRGPDAPLRLAAQHPDAPLLTDSAATAARLRAAVGVERVRLSAAPAFDDAVEAAFEELSGPEVALPGGGRLSIHPTPALVAIDVDAGGLAGGRDAAAHMALNRAALFEAARQIRLRHLAGAILLDMAGLPVARRKALLPAMQEAAAADPDLRVLGLTGLGLIEMQRRRVRAPLHEVLGQPLSALSRGLAALRAGLRQARPGARLALTASPAVCAALRGCPGALDAFAEAAGPLALRPDPLCPPGQEHVHGD</sequence>
<evidence type="ECO:0000256" key="7">
    <source>
        <dbReference type="ARBA" id="ARBA00022884"/>
    </source>
</evidence>
<evidence type="ECO:0000256" key="3">
    <source>
        <dbReference type="ARBA" id="ARBA00022723"/>
    </source>
</evidence>
<gene>
    <name evidence="10" type="ORF">IAI61_01515</name>
</gene>
<evidence type="ECO:0000259" key="9">
    <source>
        <dbReference type="Pfam" id="PF10150"/>
    </source>
</evidence>
<evidence type="ECO:0000256" key="2">
    <source>
        <dbReference type="ARBA" id="ARBA00022722"/>
    </source>
</evidence>
<organism evidence="10 11">
    <name type="scientific">Roseomonas haemaphysalidis</name>
    <dbReference type="NCBI Taxonomy" id="2768162"/>
    <lineage>
        <taxon>Bacteria</taxon>
        <taxon>Pseudomonadati</taxon>
        <taxon>Pseudomonadota</taxon>
        <taxon>Alphaproteobacteria</taxon>
        <taxon>Acetobacterales</taxon>
        <taxon>Roseomonadaceae</taxon>
        <taxon>Roseomonas</taxon>
    </lineage>
</organism>
<keyword evidence="7" id="KW-0694">RNA-binding</keyword>
<dbReference type="PANTHER" id="PTHR30001:SF1">
    <property type="entry name" value="RIBONUCLEASE E_G-LIKE PROTEIN, CHLOROPLASTIC"/>
    <property type="match status" value="1"/>
</dbReference>
<evidence type="ECO:0000256" key="1">
    <source>
        <dbReference type="ARBA" id="ARBA00001946"/>
    </source>
</evidence>
<evidence type="ECO:0000256" key="6">
    <source>
        <dbReference type="ARBA" id="ARBA00022842"/>
    </source>
</evidence>